<gene>
    <name evidence="1" type="ORF">RPERSI_LOCUS32519</name>
</gene>
<evidence type="ECO:0000313" key="1">
    <source>
        <dbReference type="EMBL" id="CAG8842886.1"/>
    </source>
</evidence>
<keyword evidence="2" id="KW-1185">Reference proteome</keyword>
<accession>A0ACA9SMQ4</accession>
<proteinExistence type="predicted"/>
<dbReference type="Proteomes" id="UP000789920">
    <property type="component" value="Unassembled WGS sequence"/>
</dbReference>
<sequence length="108" mass="12534">FCKQHNCDENSEEAKESFERFLSAAFFLYHTHPQAIYTSSKDLELNLDKLDIQKGFQTESSAQINKVAGLTEQLSLFTETEQNNMFSLPQTEQELRQQKSVRLAKKEK</sequence>
<feature type="non-terminal residue" evidence="1">
    <location>
        <position position="1"/>
    </location>
</feature>
<organism evidence="1 2">
    <name type="scientific">Racocetra persica</name>
    <dbReference type="NCBI Taxonomy" id="160502"/>
    <lineage>
        <taxon>Eukaryota</taxon>
        <taxon>Fungi</taxon>
        <taxon>Fungi incertae sedis</taxon>
        <taxon>Mucoromycota</taxon>
        <taxon>Glomeromycotina</taxon>
        <taxon>Glomeromycetes</taxon>
        <taxon>Diversisporales</taxon>
        <taxon>Gigasporaceae</taxon>
        <taxon>Racocetra</taxon>
    </lineage>
</organism>
<name>A0ACA9SMQ4_9GLOM</name>
<feature type="non-terminal residue" evidence="1">
    <location>
        <position position="108"/>
    </location>
</feature>
<dbReference type="EMBL" id="CAJVQC010136094">
    <property type="protein sequence ID" value="CAG8842886.1"/>
    <property type="molecule type" value="Genomic_DNA"/>
</dbReference>
<protein>
    <submittedName>
        <fullName evidence="1">32634_t:CDS:1</fullName>
    </submittedName>
</protein>
<evidence type="ECO:0000313" key="2">
    <source>
        <dbReference type="Proteomes" id="UP000789920"/>
    </source>
</evidence>
<comment type="caution">
    <text evidence="1">The sequence shown here is derived from an EMBL/GenBank/DDBJ whole genome shotgun (WGS) entry which is preliminary data.</text>
</comment>
<reference evidence="1" key="1">
    <citation type="submission" date="2021-06" db="EMBL/GenBank/DDBJ databases">
        <authorList>
            <person name="Kallberg Y."/>
            <person name="Tangrot J."/>
            <person name="Rosling A."/>
        </authorList>
    </citation>
    <scope>NUCLEOTIDE SEQUENCE</scope>
    <source>
        <strain evidence="1">MA461A</strain>
    </source>
</reference>